<organism evidence="1 2">
    <name type="scientific">Austropuccinia psidii MF-1</name>
    <dbReference type="NCBI Taxonomy" id="1389203"/>
    <lineage>
        <taxon>Eukaryota</taxon>
        <taxon>Fungi</taxon>
        <taxon>Dikarya</taxon>
        <taxon>Basidiomycota</taxon>
        <taxon>Pucciniomycotina</taxon>
        <taxon>Pucciniomycetes</taxon>
        <taxon>Pucciniales</taxon>
        <taxon>Sphaerophragmiaceae</taxon>
        <taxon>Austropuccinia</taxon>
    </lineage>
</organism>
<gene>
    <name evidence="1" type="ORF">O181_015701</name>
</gene>
<keyword evidence="2" id="KW-1185">Reference proteome</keyword>
<dbReference type="EMBL" id="AVOT02004305">
    <property type="protein sequence ID" value="MBW0475986.1"/>
    <property type="molecule type" value="Genomic_DNA"/>
</dbReference>
<proteinExistence type="predicted"/>
<dbReference type="Proteomes" id="UP000765509">
    <property type="component" value="Unassembled WGS sequence"/>
</dbReference>
<evidence type="ECO:0000313" key="2">
    <source>
        <dbReference type="Proteomes" id="UP000765509"/>
    </source>
</evidence>
<reference evidence="1" key="1">
    <citation type="submission" date="2021-03" db="EMBL/GenBank/DDBJ databases">
        <title>Draft genome sequence of rust myrtle Austropuccinia psidii MF-1, a brazilian biotype.</title>
        <authorList>
            <person name="Quecine M.C."/>
            <person name="Pachon D.M.R."/>
            <person name="Bonatelli M.L."/>
            <person name="Correr F.H."/>
            <person name="Franceschini L.M."/>
            <person name="Leite T.F."/>
            <person name="Margarido G.R.A."/>
            <person name="Almeida C.A."/>
            <person name="Ferrarezi J.A."/>
            <person name="Labate C.A."/>
        </authorList>
    </citation>
    <scope>NUCLEOTIDE SEQUENCE</scope>
    <source>
        <strain evidence="1">MF-1</strain>
    </source>
</reference>
<name>A0A9Q3C489_9BASI</name>
<evidence type="ECO:0000313" key="1">
    <source>
        <dbReference type="EMBL" id="MBW0475986.1"/>
    </source>
</evidence>
<protein>
    <submittedName>
        <fullName evidence="1">Uncharacterized protein</fullName>
    </submittedName>
</protein>
<comment type="caution">
    <text evidence="1">The sequence shown here is derived from an EMBL/GenBank/DDBJ whole genome shotgun (WGS) entry which is preliminary data.</text>
</comment>
<sequence length="112" mass="12096">MNIFISAASGDTEIQRGTCPGHIHPTCGVCELIWGWCLQLSGAEVGIGALHMHITNGAILGGCERGGEVEEGKHGNVKHTTPARFERARAEPTSLAGKRLNHSAIVSWKRRW</sequence>
<dbReference type="AlphaFoldDB" id="A0A9Q3C489"/>
<accession>A0A9Q3C489</accession>